<dbReference type="AlphaFoldDB" id="A0A6A5R664"/>
<evidence type="ECO:0000313" key="1">
    <source>
        <dbReference type="EMBL" id="KAF1922879.1"/>
    </source>
</evidence>
<proteinExistence type="predicted"/>
<keyword evidence="2" id="KW-1185">Reference proteome</keyword>
<dbReference type="Proteomes" id="UP000800082">
    <property type="component" value="Unassembled WGS sequence"/>
</dbReference>
<dbReference type="GeneID" id="54352086"/>
<dbReference type="OrthoDB" id="3783439at2759"/>
<evidence type="ECO:0000313" key="2">
    <source>
        <dbReference type="Proteomes" id="UP000800082"/>
    </source>
</evidence>
<protein>
    <submittedName>
        <fullName evidence="1">Uncharacterized protein</fullName>
    </submittedName>
</protein>
<organism evidence="1 2">
    <name type="scientific">Didymella exigua CBS 183.55</name>
    <dbReference type="NCBI Taxonomy" id="1150837"/>
    <lineage>
        <taxon>Eukaryota</taxon>
        <taxon>Fungi</taxon>
        <taxon>Dikarya</taxon>
        <taxon>Ascomycota</taxon>
        <taxon>Pezizomycotina</taxon>
        <taxon>Dothideomycetes</taxon>
        <taxon>Pleosporomycetidae</taxon>
        <taxon>Pleosporales</taxon>
        <taxon>Pleosporineae</taxon>
        <taxon>Didymellaceae</taxon>
        <taxon>Didymella</taxon>
    </lineage>
</organism>
<accession>A0A6A5R664</accession>
<sequence>MPAYLLHLLQPLNIKKEAFLPAFKAAFKRLITKENIYAGFRGARLVLHNLEAVILKLDLTLVCKRVQLHRDSLVSPLLRAVKQLNKGIAQIGHDSAVESLIVGEVANLIAKREGSRQQGGREPAKKVRTQRRCGRCRETGYNARTCAVEIVDASNSNKSK</sequence>
<reference evidence="1" key="1">
    <citation type="journal article" date="2020" name="Stud. Mycol.">
        <title>101 Dothideomycetes genomes: a test case for predicting lifestyles and emergence of pathogens.</title>
        <authorList>
            <person name="Haridas S."/>
            <person name="Albert R."/>
            <person name="Binder M."/>
            <person name="Bloem J."/>
            <person name="Labutti K."/>
            <person name="Salamov A."/>
            <person name="Andreopoulos B."/>
            <person name="Baker S."/>
            <person name="Barry K."/>
            <person name="Bills G."/>
            <person name="Bluhm B."/>
            <person name="Cannon C."/>
            <person name="Castanera R."/>
            <person name="Culley D."/>
            <person name="Daum C."/>
            <person name="Ezra D."/>
            <person name="Gonzalez J."/>
            <person name="Henrissat B."/>
            <person name="Kuo A."/>
            <person name="Liang C."/>
            <person name="Lipzen A."/>
            <person name="Lutzoni F."/>
            <person name="Magnuson J."/>
            <person name="Mondo S."/>
            <person name="Nolan M."/>
            <person name="Ohm R."/>
            <person name="Pangilinan J."/>
            <person name="Park H.-J."/>
            <person name="Ramirez L."/>
            <person name="Alfaro M."/>
            <person name="Sun H."/>
            <person name="Tritt A."/>
            <person name="Yoshinaga Y."/>
            <person name="Zwiers L.-H."/>
            <person name="Turgeon B."/>
            <person name="Goodwin S."/>
            <person name="Spatafora J."/>
            <person name="Crous P."/>
            <person name="Grigoriev I."/>
        </authorList>
    </citation>
    <scope>NUCLEOTIDE SEQUENCE</scope>
    <source>
        <strain evidence="1">CBS 183.55</strain>
    </source>
</reference>
<gene>
    <name evidence="1" type="ORF">M421DRAFT_426500</name>
</gene>
<name>A0A6A5R664_9PLEO</name>
<dbReference type="EMBL" id="ML979014">
    <property type="protein sequence ID" value="KAF1922879.1"/>
    <property type="molecule type" value="Genomic_DNA"/>
</dbReference>
<dbReference type="RefSeq" id="XP_033443132.1">
    <property type="nucleotide sequence ID" value="XM_033594418.1"/>
</dbReference>